<dbReference type="EMBL" id="CAEZSO010000102">
    <property type="protein sequence ID" value="CAB4544208.1"/>
    <property type="molecule type" value="Genomic_DNA"/>
</dbReference>
<keyword evidence="6" id="KW-0133">Cell shape</keyword>
<dbReference type="Pfam" id="PF08245">
    <property type="entry name" value="Mur_ligase_M"/>
    <property type="match status" value="1"/>
</dbReference>
<dbReference type="Gene3D" id="3.90.190.20">
    <property type="entry name" value="Mur ligase, C-terminal domain"/>
    <property type="match status" value="1"/>
</dbReference>
<dbReference type="Gene3D" id="3.40.1390.10">
    <property type="entry name" value="MurE/MurF, N-terminal domain"/>
    <property type="match status" value="1"/>
</dbReference>
<dbReference type="InterPro" id="IPR051046">
    <property type="entry name" value="MurCDEF_CellWall_CoF430Synth"/>
</dbReference>
<keyword evidence="2" id="KW-0436">Ligase</keyword>
<dbReference type="GO" id="GO:0008360">
    <property type="term" value="P:regulation of cell shape"/>
    <property type="evidence" value="ECO:0007669"/>
    <property type="project" value="UniProtKB-KW"/>
</dbReference>
<dbReference type="InterPro" id="IPR036615">
    <property type="entry name" value="Mur_ligase_C_dom_sf"/>
</dbReference>
<dbReference type="InterPro" id="IPR005863">
    <property type="entry name" value="UDP-N-AcMur_synth"/>
</dbReference>
<dbReference type="GO" id="GO:0047480">
    <property type="term" value="F:UDP-N-acetylmuramoyl-tripeptide-D-alanyl-D-alanine ligase activity"/>
    <property type="evidence" value="ECO:0007669"/>
    <property type="project" value="InterPro"/>
</dbReference>
<evidence type="ECO:0000256" key="5">
    <source>
        <dbReference type="ARBA" id="ARBA00022840"/>
    </source>
</evidence>
<evidence type="ECO:0000256" key="3">
    <source>
        <dbReference type="ARBA" id="ARBA00022618"/>
    </source>
</evidence>
<keyword evidence="7" id="KW-0573">Peptidoglycan synthesis</keyword>
<dbReference type="Pfam" id="PF02875">
    <property type="entry name" value="Mur_ligase_C"/>
    <property type="match status" value="1"/>
</dbReference>
<dbReference type="AlphaFoldDB" id="A0A6J6C1L6"/>
<evidence type="ECO:0000259" key="12">
    <source>
        <dbReference type="Pfam" id="PF02875"/>
    </source>
</evidence>
<dbReference type="SUPFAM" id="SSF53244">
    <property type="entry name" value="MurD-like peptide ligases, peptide-binding domain"/>
    <property type="match status" value="1"/>
</dbReference>
<gene>
    <name evidence="14" type="ORF">UFOPK1446_00587</name>
</gene>
<dbReference type="GO" id="GO:0005524">
    <property type="term" value="F:ATP binding"/>
    <property type="evidence" value="ECO:0007669"/>
    <property type="project" value="UniProtKB-KW"/>
</dbReference>
<dbReference type="Pfam" id="PF01225">
    <property type="entry name" value="Mur_ligase"/>
    <property type="match status" value="1"/>
</dbReference>
<evidence type="ECO:0000256" key="8">
    <source>
        <dbReference type="ARBA" id="ARBA00023306"/>
    </source>
</evidence>
<organism evidence="14">
    <name type="scientific">freshwater metagenome</name>
    <dbReference type="NCBI Taxonomy" id="449393"/>
    <lineage>
        <taxon>unclassified sequences</taxon>
        <taxon>metagenomes</taxon>
        <taxon>ecological metagenomes</taxon>
    </lineage>
</organism>
<sequence length="464" mass="47266">MIALTAAEIVSITQGRLGQGTDPQLVVTGIARIDSRDLSPGDLFVAFEGEALDGHDFVDQAMSNGAALSLVTRQVAGPHIVVSDMLEAVSALARHNAQALTSTCTIIGLTGSSGKTSTKDLLASVLEAAGETVAPPGSFNNELGFPLTVLRANLNTKYLVLEMGARGVGHLALLCSIAQPKVGIVLNVGAAHLGEFGDLETTARAKSEVVATLPSDGIAVLNSDDDRVRAMTALTKARCVYFGDSGDALVRAENVIVGADGCAQFDVRISGLASEHVALKVAGRHQVSNALAVAATAISIGISPRAVAEALSQAGPRSPWRMQVEQGANDVTVINDAYNANPDSMQAALVAAADIANGRRLGIVVGEMLELGNQSGPAHVELGTAVAKAAPAWVIAVGSVAEQIESGAVSAGVSPDVISRVDDAPLAIRKALELAQPGDVVLIKASRGIGLEVVAQALVGGGKS</sequence>
<accession>A0A6J6C1L6</accession>
<keyword evidence="8" id="KW-0131">Cell cycle</keyword>
<dbReference type="PANTHER" id="PTHR43024:SF1">
    <property type="entry name" value="UDP-N-ACETYLMURAMOYL-TRIPEPTIDE--D-ALANYL-D-ALANINE LIGASE"/>
    <property type="match status" value="1"/>
</dbReference>
<evidence type="ECO:0000256" key="10">
    <source>
        <dbReference type="ARBA" id="ARBA00031461"/>
    </source>
</evidence>
<dbReference type="InterPro" id="IPR036565">
    <property type="entry name" value="Mur-like_cat_sf"/>
</dbReference>
<evidence type="ECO:0000259" key="11">
    <source>
        <dbReference type="Pfam" id="PF01225"/>
    </source>
</evidence>
<keyword evidence="5" id="KW-0067">ATP-binding</keyword>
<evidence type="ECO:0000256" key="2">
    <source>
        <dbReference type="ARBA" id="ARBA00022598"/>
    </source>
</evidence>
<dbReference type="SUPFAM" id="SSF53623">
    <property type="entry name" value="MurD-like peptide ligases, catalytic domain"/>
    <property type="match status" value="1"/>
</dbReference>
<keyword evidence="9" id="KW-0961">Cell wall biogenesis/degradation</keyword>
<reference evidence="14" key="1">
    <citation type="submission" date="2020-05" db="EMBL/GenBank/DDBJ databases">
        <authorList>
            <person name="Chiriac C."/>
            <person name="Salcher M."/>
            <person name="Ghai R."/>
            <person name="Kavagutti S V."/>
        </authorList>
    </citation>
    <scope>NUCLEOTIDE SEQUENCE</scope>
</reference>
<dbReference type="NCBIfam" id="TIGR01143">
    <property type="entry name" value="murF"/>
    <property type="match status" value="1"/>
</dbReference>
<dbReference type="InterPro" id="IPR035911">
    <property type="entry name" value="MurE/MurF_N"/>
</dbReference>
<proteinExistence type="inferred from homology"/>
<keyword evidence="3" id="KW-0132">Cell division</keyword>
<evidence type="ECO:0000256" key="7">
    <source>
        <dbReference type="ARBA" id="ARBA00022984"/>
    </source>
</evidence>
<evidence type="ECO:0000256" key="1">
    <source>
        <dbReference type="ARBA" id="ARBA00022490"/>
    </source>
</evidence>
<dbReference type="GO" id="GO:0009252">
    <property type="term" value="P:peptidoglycan biosynthetic process"/>
    <property type="evidence" value="ECO:0007669"/>
    <property type="project" value="UniProtKB-KW"/>
</dbReference>
<evidence type="ECO:0000256" key="6">
    <source>
        <dbReference type="ARBA" id="ARBA00022960"/>
    </source>
</evidence>
<evidence type="ECO:0000256" key="4">
    <source>
        <dbReference type="ARBA" id="ARBA00022741"/>
    </source>
</evidence>
<feature type="domain" description="Mur ligase central" evidence="13">
    <location>
        <begin position="110"/>
        <end position="297"/>
    </location>
</feature>
<evidence type="ECO:0000313" key="14">
    <source>
        <dbReference type="EMBL" id="CAB4544208.1"/>
    </source>
</evidence>
<dbReference type="SUPFAM" id="SSF63418">
    <property type="entry name" value="MurE/MurF N-terminal domain"/>
    <property type="match status" value="1"/>
</dbReference>
<dbReference type="HAMAP" id="MF_02019">
    <property type="entry name" value="MurF"/>
    <property type="match status" value="1"/>
</dbReference>
<keyword evidence="1" id="KW-0963">Cytoplasm</keyword>
<dbReference type="InterPro" id="IPR004101">
    <property type="entry name" value="Mur_ligase_C"/>
</dbReference>
<evidence type="ECO:0000259" key="13">
    <source>
        <dbReference type="Pfam" id="PF08245"/>
    </source>
</evidence>
<name>A0A6J6C1L6_9ZZZZ</name>
<dbReference type="PANTHER" id="PTHR43024">
    <property type="entry name" value="UDP-N-ACETYLMURAMOYL-TRIPEPTIDE--D-ALANYL-D-ALANINE LIGASE"/>
    <property type="match status" value="1"/>
</dbReference>
<feature type="domain" description="Mur ligase N-terminal catalytic" evidence="11">
    <location>
        <begin position="32"/>
        <end position="75"/>
    </location>
</feature>
<dbReference type="GO" id="GO:0051301">
    <property type="term" value="P:cell division"/>
    <property type="evidence" value="ECO:0007669"/>
    <property type="project" value="UniProtKB-KW"/>
</dbReference>
<dbReference type="GO" id="GO:0071555">
    <property type="term" value="P:cell wall organization"/>
    <property type="evidence" value="ECO:0007669"/>
    <property type="project" value="UniProtKB-KW"/>
</dbReference>
<dbReference type="Gene3D" id="3.40.1190.10">
    <property type="entry name" value="Mur-like, catalytic domain"/>
    <property type="match status" value="1"/>
</dbReference>
<dbReference type="InterPro" id="IPR013221">
    <property type="entry name" value="Mur_ligase_cen"/>
</dbReference>
<keyword evidence="4" id="KW-0547">Nucleotide-binding</keyword>
<evidence type="ECO:0000256" key="9">
    <source>
        <dbReference type="ARBA" id="ARBA00023316"/>
    </source>
</evidence>
<protein>
    <recommendedName>
        <fullName evidence="10">UDP-MurNAc-pentapeptide synthetase</fullName>
    </recommendedName>
</protein>
<dbReference type="InterPro" id="IPR000713">
    <property type="entry name" value="Mur_ligase_N"/>
</dbReference>
<feature type="domain" description="Mur ligase C-terminal" evidence="12">
    <location>
        <begin position="321"/>
        <end position="447"/>
    </location>
</feature>